<dbReference type="AlphaFoldDB" id="A0A814DD26"/>
<proteinExistence type="predicted"/>
<dbReference type="InterPro" id="IPR025875">
    <property type="entry name" value="Leu-rich_rpt_4"/>
</dbReference>
<gene>
    <name evidence="6" type="ORF">JBS370_LOCUS14510</name>
    <name evidence="4" type="ORF">JXQ802_LOCUS18190</name>
    <name evidence="3" type="ORF">PYM288_LOCUS12213</name>
    <name evidence="5" type="ORF">ZHD862_LOCUS16793</name>
</gene>
<evidence type="ECO:0000256" key="1">
    <source>
        <dbReference type="ARBA" id="ARBA00022614"/>
    </source>
</evidence>
<dbReference type="Gene3D" id="3.80.10.10">
    <property type="entry name" value="Ribonuclease Inhibitor"/>
    <property type="match status" value="1"/>
</dbReference>
<dbReference type="InterPro" id="IPR032675">
    <property type="entry name" value="LRR_dom_sf"/>
</dbReference>
<evidence type="ECO:0000313" key="8">
    <source>
        <dbReference type="Proteomes" id="UP000663870"/>
    </source>
</evidence>
<evidence type="ECO:0000313" key="3">
    <source>
        <dbReference type="EMBL" id="CAF0952708.1"/>
    </source>
</evidence>
<keyword evidence="2" id="KW-0677">Repeat</keyword>
<keyword evidence="1" id="KW-0433">Leucine-rich repeat</keyword>
<dbReference type="Pfam" id="PF12799">
    <property type="entry name" value="LRR_4"/>
    <property type="match status" value="1"/>
</dbReference>
<accession>A0A814DD26</accession>
<sequence length="221" mass="24923">MSDSKSLIDIVKHEQGHFDAESILFLDLNSRNLTDANSLSICRNLIILNLNNNNLTNIRGFGTLTQLQKLSLAKNQINSLDGLQTCENLEILNVAGNNLIGLKSLAPLLHLTRLRSLCLTDRQDNLTNPLCNSSSYHQDVKNNLPNLDVLDNEWLGQGFQERISSLESAIERLENYNYNSKTMTNEKPTIIITRATSSDHSIHIANEEYDELFQSIQMLVK</sequence>
<evidence type="ECO:0000313" key="4">
    <source>
        <dbReference type="EMBL" id="CAF1081110.1"/>
    </source>
</evidence>
<dbReference type="Proteomes" id="UP000663836">
    <property type="component" value="Unassembled WGS sequence"/>
</dbReference>
<evidence type="ECO:0000313" key="5">
    <source>
        <dbReference type="EMBL" id="CAF1085184.1"/>
    </source>
</evidence>
<dbReference type="EMBL" id="CAJNOH010000222">
    <property type="protein sequence ID" value="CAF0952708.1"/>
    <property type="molecule type" value="Genomic_DNA"/>
</dbReference>
<dbReference type="PANTHER" id="PTHR18849:SF8">
    <property type="entry name" value="LEUCINE-RICH REPEAT-CONTAINING PROTEIN 61"/>
    <property type="match status" value="1"/>
</dbReference>
<dbReference type="GO" id="GO:0036158">
    <property type="term" value="P:outer dynein arm assembly"/>
    <property type="evidence" value="ECO:0007669"/>
    <property type="project" value="TreeGrafter"/>
</dbReference>
<dbReference type="SUPFAM" id="SSF52058">
    <property type="entry name" value="L domain-like"/>
    <property type="match status" value="1"/>
</dbReference>
<comment type="caution">
    <text evidence="3">The sequence shown here is derived from an EMBL/GenBank/DDBJ whole genome shotgun (WGS) entry which is preliminary data.</text>
</comment>
<name>A0A814DD26_9BILA</name>
<dbReference type="EMBL" id="CAJNOT010000808">
    <property type="protein sequence ID" value="CAF1085184.1"/>
    <property type="molecule type" value="Genomic_DNA"/>
</dbReference>
<dbReference type="PROSITE" id="PS51450">
    <property type="entry name" value="LRR"/>
    <property type="match status" value="3"/>
</dbReference>
<dbReference type="EMBL" id="CAJOBD010001312">
    <property type="protein sequence ID" value="CAF3786689.1"/>
    <property type="molecule type" value="Genomic_DNA"/>
</dbReference>
<keyword evidence="8" id="KW-1185">Reference proteome</keyword>
<dbReference type="PANTHER" id="PTHR18849">
    <property type="entry name" value="LEUCINE RICH REPEAT PROTEIN"/>
    <property type="match status" value="1"/>
</dbReference>
<dbReference type="GO" id="GO:0005737">
    <property type="term" value="C:cytoplasm"/>
    <property type="evidence" value="ECO:0007669"/>
    <property type="project" value="TreeGrafter"/>
</dbReference>
<dbReference type="Proteomes" id="UP000663864">
    <property type="component" value="Unassembled WGS sequence"/>
</dbReference>
<dbReference type="Proteomes" id="UP000663870">
    <property type="component" value="Unassembled WGS sequence"/>
</dbReference>
<evidence type="ECO:0000313" key="7">
    <source>
        <dbReference type="Proteomes" id="UP000663854"/>
    </source>
</evidence>
<protein>
    <submittedName>
        <fullName evidence="3">Uncharacterized protein</fullName>
    </submittedName>
</protein>
<evidence type="ECO:0000313" key="6">
    <source>
        <dbReference type="EMBL" id="CAF3786689.1"/>
    </source>
</evidence>
<dbReference type="Proteomes" id="UP000663854">
    <property type="component" value="Unassembled WGS sequence"/>
</dbReference>
<reference evidence="3" key="1">
    <citation type="submission" date="2021-02" db="EMBL/GenBank/DDBJ databases">
        <authorList>
            <person name="Nowell W R."/>
        </authorList>
    </citation>
    <scope>NUCLEOTIDE SEQUENCE</scope>
</reference>
<dbReference type="InterPro" id="IPR001611">
    <property type="entry name" value="Leu-rich_rpt"/>
</dbReference>
<evidence type="ECO:0000256" key="2">
    <source>
        <dbReference type="ARBA" id="ARBA00022737"/>
    </source>
</evidence>
<dbReference type="EMBL" id="CAJNOL010000473">
    <property type="protein sequence ID" value="CAF1081110.1"/>
    <property type="molecule type" value="Genomic_DNA"/>
</dbReference>
<organism evidence="3 7">
    <name type="scientific">Rotaria sordida</name>
    <dbReference type="NCBI Taxonomy" id="392033"/>
    <lineage>
        <taxon>Eukaryota</taxon>
        <taxon>Metazoa</taxon>
        <taxon>Spiralia</taxon>
        <taxon>Gnathifera</taxon>
        <taxon>Rotifera</taxon>
        <taxon>Eurotatoria</taxon>
        <taxon>Bdelloidea</taxon>
        <taxon>Philodinida</taxon>
        <taxon>Philodinidae</taxon>
        <taxon>Rotaria</taxon>
    </lineage>
</organism>